<dbReference type="AlphaFoldDB" id="A0A1J4V922"/>
<dbReference type="SUPFAM" id="SSF143011">
    <property type="entry name" value="RelE-like"/>
    <property type="match status" value="1"/>
</dbReference>
<dbReference type="InterPro" id="IPR007712">
    <property type="entry name" value="RelE/ParE_toxin"/>
</dbReference>
<protein>
    <recommendedName>
        <fullName evidence="4">Type II toxin-antitoxin system mRNA interferase toxin, RelE/StbE family</fullName>
    </recommendedName>
</protein>
<dbReference type="InterPro" id="IPR035093">
    <property type="entry name" value="RelE/ParE_toxin_dom_sf"/>
</dbReference>
<dbReference type="NCBIfam" id="TIGR02385">
    <property type="entry name" value="RelE_StbE"/>
    <property type="match status" value="1"/>
</dbReference>
<gene>
    <name evidence="2" type="ORF">AUJ77_00955</name>
</gene>
<evidence type="ECO:0000313" key="3">
    <source>
        <dbReference type="Proteomes" id="UP000181992"/>
    </source>
</evidence>
<comment type="caution">
    <text evidence="2">The sequence shown here is derived from an EMBL/GenBank/DDBJ whole genome shotgun (WGS) entry which is preliminary data.</text>
</comment>
<evidence type="ECO:0008006" key="4">
    <source>
        <dbReference type="Google" id="ProtNLM"/>
    </source>
</evidence>
<proteinExistence type="predicted"/>
<keyword evidence="1" id="KW-1277">Toxin-antitoxin system</keyword>
<evidence type="ECO:0000313" key="2">
    <source>
        <dbReference type="EMBL" id="OIO31054.1"/>
    </source>
</evidence>
<organism evidence="2 3">
    <name type="scientific">Candidatus Nomurabacteria bacterium CG1_02_43_90</name>
    <dbReference type="NCBI Taxonomy" id="1805281"/>
    <lineage>
        <taxon>Bacteria</taxon>
        <taxon>Candidatus Nomuraibacteriota</taxon>
    </lineage>
</organism>
<name>A0A1J4V922_9BACT</name>
<sequence>MKIIPGKKFEKKVAKLPLVVQKALSSKLIIFVSNPFAVVLNNHQLHREKKQYRSINITADYRILYEQYDEDTVRLIDIDTHSNLY</sequence>
<accession>A0A1J4V922</accession>
<dbReference type="EMBL" id="MNVN01000009">
    <property type="protein sequence ID" value="OIO31054.1"/>
    <property type="molecule type" value="Genomic_DNA"/>
</dbReference>
<evidence type="ECO:0000256" key="1">
    <source>
        <dbReference type="ARBA" id="ARBA00022649"/>
    </source>
</evidence>
<dbReference type="STRING" id="1805281.AUJ77_00955"/>
<dbReference type="Proteomes" id="UP000181992">
    <property type="component" value="Unassembled WGS sequence"/>
</dbReference>
<dbReference type="Gene3D" id="3.30.2310.20">
    <property type="entry name" value="RelE-like"/>
    <property type="match status" value="1"/>
</dbReference>
<reference evidence="2 3" key="1">
    <citation type="journal article" date="2016" name="Environ. Microbiol.">
        <title>Genomic resolution of a cold subsurface aquifer community provides metabolic insights for novel microbes adapted to high CO concentrations.</title>
        <authorList>
            <person name="Probst A.J."/>
            <person name="Castelle C.J."/>
            <person name="Singh A."/>
            <person name="Brown C.T."/>
            <person name="Anantharaman K."/>
            <person name="Sharon I."/>
            <person name="Hug L.A."/>
            <person name="Burstein D."/>
            <person name="Emerson J.B."/>
            <person name="Thomas B.C."/>
            <person name="Banfield J.F."/>
        </authorList>
    </citation>
    <scope>NUCLEOTIDE SEQUENCE [LARGE SCALE GENOMIC DNA]</scope>
    <source>
        <strain evidence="2">CG1_02_43_90</strain>
    </source>
</reference>